<protein>
    <submittedName>
        <fullName evidence="3">Acyltransferase</fullName>
    </submittedName>
</protein>
<dbReference type="Proteomes" id="UP000604481">
    <property type="component" value="Unassembled WGS sequence"/>
</dbReference>
<feature type="transmembrane region" description="Helical" evidence="1">
    <location>
        <begin position="221"/>
        <end position="237"/>
    </location>
</feature>
<evidence type="ECO:0000256" key="1">
    <source>
        <dbReference type="SAM" id="Phobius"/>
    </source>
</evidence>
<accession>A0A8J7FJS1</accession>
<dbReference type="InterPro" id="IPR002656">
    <property type="entry name" value="Acyl_transf_3_dom"/>
</dbReference>
<keyword evidence="3" id="KW-0808">Transferase</keyword>
<proteinExistence type="predicted"/>
<dbReference type="InterPro" id="IPR050879">
    <property type="entry name" value="Acyltransferase_3"/>
</dbReference>
<keyword evidence="1" id="KW-0472">Membrane</keyword>
<feature type="domain" description="Acyltransferase 3" evidence="2">
    <location>
        <begin position="12"/>
        <end position="304"/>
    </location>
</feature>
<feature type="transmembrane region" description="Helical" evidence="1">
    <location>
        <begin position="83"/>
        <end position="102"/>
    </location>
</feature>
<evidence type="ECO:0000313" key="3">
    <source>
        <dbReference type="EMBL" id="MBE9609167.1"/>
    </source>
</evidence>
<dbReference type="PANTHER" id="PTHR23028">
    <property type="entry name" value="ACETYLTRANSFERASE"/>
    <property type="match status" value="1"/>
</dbReference>
<dbReference type="Pfam" id="PF01757">
    <property type="entry name" value="Acyl_transf_3"/>
    <property type="match status" value="1"/>
</dbReference>
<feature type="transmembrane region" description="Helical" evidence="1">
    <location>
        <begin position="168"/>
        <end position="187"/>
    </location>
</feature>
<comment type="caution">
    <text evidence="3">The sequence shown here is derived from an EMBL/GenBank/DDBJ whole genome shotgun (WGS) entry which is preliminary data.</text>
</comment>
<feature type="transmembrane region" description="Helical" evidence="1">
    <location>
        <begin position="193"/>
        <end position="209"/>
    </location>
</feature>
<evidence type="ECO:0000259" key="2">
    <source>
        <dbReference type="Pfam" id="PF01757"/>
    </source>
</evidence>
<dbReference type="AlphaFoldDB" id="A0A8J7FJS1"/>
<reference evidence="3 4" key="1">
    <citation type="submission" date="2020-10" db="EMBL/GenBank/DDBJ databases">
        <title>The genome sequence of Chitinilyticum litopenaei 4Y14.</title>
        <authorList>
            <person name="Liu Y."/>
        </authorList>
    </citation>
    <scope>NUCLEOTIDE SEQUENCE [LARGE SCALE GENOMIC DNA]</scope>
    <source>
        <strain evidence="3 4">4Y14</strain>
    </source>
</reference>
<name>A0A8J7FJS1_9NEIS</name>
<dbReference type="EMBL" id="JADFUA010000003">
    <property type="protein sequence ID" value="MBE9609167.1"/>
    <property type="molecule type" value="Genomic_DNA"/>
</dbReference>
<gene>
    <name evidence="3" type="ORF">INR99_07385</name>
</gene>
<feature type="transmembrane region" description="Helical" evidence="1">
    <location>
        <begin position="14"/>
        <end position="31"/>
    </location>
</feature>
<dbReference type="RefSeq" id="WP_194115681.1">
    <property type="nucleotide sequence ID" value="NZ_JADFUA010000003.1"/>
</dbReference>
<feature type="transmembrane region" description="Helical" evidence="1">
    <location>
        <begin position="243"/>
        <end position="260"/>
    </location>
</feature>
<feature type="transmembrane region" description="Helical" evidence="1">
    <location>
        <begin position="141"/>
        <end position="161"/>
    </location>
</feature>
<feature type="transmembrane region" description="Helical" evidence="1">
    <location>
        <begin position="281"/>
        <end position="300"/>
    </location>
</feature>
<keyword evidence="4" id="KW-1185">Reference proteome</keyword>
<keyword evidence="1" id="KW-0812">Transmembrane</keyword>
<dbReference type="GO" id="GO:0016020">
    <property type="term" value="C:membrane"/>
    <property type="evidence" value="ECO:0007669"/>
    <property type="project" value="TreeGrafter"/>
</dbReference>
<dbReference type="PANTHER" id="PTHR23028:SF131">
    <property type="entry name" value="BLR2367 PROTEIN"/>
    <property type="match status" value="1"/>
</dbReference>
<sequence length="385" mass="42403">MSAATSQRFVVLDSFRGIAALCVVVFHLHLLQGFSQWEFFRSAGLWVEFFFVLSGFVLCHSYGQRDWHGAQLRDYLISRSCRIFPLHIAMLLVLTLGQLLLWLAGKPAFLGSMAASEWLPNLLLLQAWLPESNPFSFNGPAWSISVEFYLYLGLAAVLLLTPRPWRSVAYATISAVCVLCVVTGQPFSGSGTFRGVTCFAIGALAYCLYRRLARTARPLRFASLLELAALLALYVVLTAHYPAKSLLASLFFAAFILLFARENGAISRQLRRPVFEQLGHWSFGIYLTHVVLLHAIDLLLRSMPALGGPNWLALVTENGNLLVFVATGSATGDSLFGLGVLLLVIAAAATCYRLIEQPGMALGKRWRQSRWATGESPLVAARQGT</sequence>
<dbReference type="GO" id="GO:0000271">
    <property type="term" value="P:polysaccharide biosynthetic process"/>
    <property type="evidence" value="ECO:0007669"/>
    <property type="project" value="TreeGrafter"/>
</dbReference>
<feature type="transmembrane region" description="Helical" evidence="1">
    <location>
        <begin position="335"/>
        <end position="355"/>
    </location>
</feature>
<feature type="transmembrane region" description="Helical" evidence="1">
    <location>
        <begin position="43"/>
        <end position="63"/>
    </location>
</feature>
<keyword evidence="3" id="KW-0012">Acyltransferase</keyword>
<evidence type="ECO:0000313" key="4">
    <source>
        <dbReference type="Proteomes" id="UP000604481"/>
    </source>
</evidence>
<keyword evidence="1" id="KW-1133">Transmembrane helix</keyword>
<organism evidence="3 4">
    <name type="scientific">Chitinilyticum piscinae</name>
    <dbReference type="NCBI Taxonomy" id="2866724"/>
    <lineage>
        <taxon>Bacteria</taxon>
        <taxon>Pseudomonadati</taxon>
        <taxon>Pseudomonadota</taxon>
        <taxon>Betaproteobacteria</taxon>
        <taxon>Neisseriales</taxon>
        <taxon>Chitinibacteraceae</taxon>
        <taxon>Chitinilyticum</taxon>
    </lineage>
</organism>
<dbReference type="GO" id="GO:0016747">
    <property type="term" value="F:acyltransferase activity, transferring groups other than amino-acyl groups"/>
    <property type="evidence" value="ECO:0007669"/>
    <property type="project" value="InterPro"/>
</dbReference>